<proteinExistence type="predicted"/>
<name>A0A1G6Q5I5_9GAMM</name>
<gene>
    <name evidence="1" type="ORF">SAMN05216576_107270</name>
</gene>
<dbReference type="Proteomes" id="UP000199467">
    <property type="component" value="Unassembled WGS sequence"/>
</dbReference>
<accession>A0A1G6Q5I5</accession>
<protein>
    <submittedName>
        <fullName evidence="1">Uncharacterized protein</fullName>
    </submittedName>
</protein>
<evidence type="ECO:0000313" key="2">
    <source>
        <dbReference type="Proteomes" id="UP000199467"/>
    </source>
</evidence>
<organism evidence="1 2">
    <name type="scientific">Ectopseudomonas chengduensis</name>
    <dbReference type="NCBI Taxonomy" id="489632"/>
    <lineage>
        <taxon>Bacteria</taxon>
        <taxon>Pseudomonadati</taxon>
        <taxon>Pseudomonadota</taxon>
        <taxon>Gammaproteobacteria</taxon>
        <taxon>Pseudomonadales</taxon>
        <taxon>Pseudomonadaceae</taxon>
        <taxon>Ectopseudomonas</taxon>
    </lineage>
</organism>
<dbReference type="EMBL" id="FMZQ01000007">
    <property type="protein sequence ID" value="SDC87599.1"/>
    <property type="molecule type" value="Genomic_DNA"/>
</dbReference>
<dbReference type="AlphaFoldDB" id="A0A1G6Q5I5"/>
<reference evidence="2" key="1">
    <citation type="submission" date="2016-10" db="EMBL/GenBank/DDBJ databases">
        <authorList>
            <person name="Varghese N."/>
            <person name="Submissions S."/>
        </authorList>
    </citation>
    <scope>NUCLEOTIDE SEQUENCE [LARGE SCALE GENOMIC DNA]</scope>
    <source>
        <strain evidence="2">DSM 26382</strain>
    </source>
</reference>
<keyword evidence="2" id="KW-1185">Reference proteome</keyword>
<evidence type="ECO:0000313" key="1">
    <source>
        <dbReference type="EMBL" id="SDC87599.1"/>
    </source>
</evidence>
<dbReference type="RefSeq" id="WP_090336817.1">
    <property type="nucleotide sequence ID" value="NZ_FMZQ01000007.1"/>
</dbReference>
<sequence length="131" mass="14702">MRNNNLTFTGCPVLRDDSVRSYLKEGQLPTGVDYLEVPPGKVVRQRGFWLVPVMRVHPAATMFLVSTDVYAMNVDEHEKERLQLLCYYSDTAQTHYIGRAIEGHLCSVPSGEFPDLPLTGLSYVGRVIASQ</sequence>